<name>A0A4Y2EVN0_ARAVE</name>
<evidence type="ECO:0000313" key="2">
    <source>
        <dbReference type="Proteomes" id="UP000499080"/>
    </source>
</evidence>
<sequence>MFISETRAQLPVGQVSALRSVIHGTETQFLKPLDVRPCERLLSHRRRLVNVKIENVSLKNQNKCGHRCALFAVHEIPTKECLFEKVSLYFFSGFQVHGFETEFH</sequence>
<gene>
    <name evidence="1" type="ORF">AVEN_10681_1</name>
</gene>
<accession>A0A4Y2EVN0</accession>
<organism evidence="1 2">
    <name type="scientific">Araneus ventricosus</name>
    <name type="common">Orbweaver spider</name>
    <name type="synonym">Epeira ventricosa</name>
    <dbReference type="NCBI Taxonomy" id="182803"/>
    <lineage>
        <taxon>Eukaryota</taxon>
        <taxon>Metazoa</taxon>
        <taxon>Ecdysozoa</taxon>
        <taxon>Arthropoda</taxon>
        <taxon>Chelicerata</taxon>
        <taxon>Arachnida</taxon>
        <taxon>Araneae</taxon>
        <taxon>Araneomorphae</taxon>
        <taxon>Entelegynae</taxon>
        <taxon>Araneoidea</taxon>
        <taxon>Araneidae</taxon>
        <taxon>Araneus</taxon>
    </lineage>
</organism>
<keyword evidence="2" id="KW-1185">Reference proteome</keyword>
<dbReference type="Proteomes" id="UP000499080">
    <property type="component" value="Unassembled WGS sequence"/>
</dbReference>
<reference evidence="1 2" key="1">
    <citation type="journal article" date="2019" name="Sci. Rep.">
        <title>Orb-weaving spider Araneus ventricosus genome elucidates the spidroin gene catalogue.</title>
        <authorList>
            <person name="Kono N."/>
            <person name="Nakamura H."/>
            <person name="Ohtoshi R."/>
            <person name="Moran D.A.P."/>
            <person name="Shinohara A."/>
            <person name="Yoshida Y."/>
            <person name="Fujiwara M."/>
            <person name="Mori M."/>
            <person name="Tomita M."/>
            <person name="Arakawa K."/>
        </authorList>
    </citation>
    <scope>NUCLEOTIDE SEQUENCE [LARGE SCALE GENOMIC DNA]</scope>
</reference>
<comment type="caution">
    <text evidence="1">The sequence shown here is derived from an EMBL/GenBank/DDBJ whole genome shotgun (WGS) entry which is preliminary data.</text>
</comment>
<dbReference type="EMBL" id="BGPR01000706">
    <property type="protein sequence ID" value="GBM32349.1"/>
    <property type="molecule type" value="Genomic_DNA"/>
</dbReference>
<dbReference type="AlphaFoldDB" id="A0A4Y2EVN0"/>
<protein>
    <submittedName>
        <fullName evidence="1">Uncharacterized protein</fullName>
    </submittedName>
</protein>
<proteinExistence type="predicted"/>
<evidence type="ECO:0000313" key="1">
    <source>
        <dbReference type="EMBL" id="GBM32349.1"/>
    </source>
</evidence>